<evidence type="ECO:0000259" key="4">
    <source>
        <dbReference type="Pfam" id="PF13193"/>
    </source>
</evidence>
<protein>
    <recommendedName>
        <fullName evidence="7">Long-chain-fatty-acid--CoA ligase</fullName>
    </recommendedName>
</protein>
<dbReference type="Proteomes" id="UP000320766">
    <property type="component" value="Unassembled WGS sequence"/>
</dbReference>
<dbReference type="EMBL" id="RXIL01000011">
    <property type="protein sequence ID" value="RZN73383.1"/>
    <property type="molecule type" value="Genomic_DNA"/>
</dbReference>
<evidence type="ECO:0000256" key="2">
    <source>
        <dbReference type="ARBA" id="ARBA00022598"/>
    </source>
</evidence>
<comment type="similarity">
    <text evidence="1">Belongs to the ATP-dependent AMP-binding enzyme family.</text>
</comment>
<dbReference type="SUPFAM" id="SSF56801">
    <property type="entry name" value="Acetyl-CoA synthetase-like"/>
    <property type="match status" value="1"/>
</dbReference>
<dbReference type="GO" id="GO:0006631">
    <property type="term" value="P:fatty acid metabolic process"/>
    <property type="evidence" value="ECO:0007669"/>
    <property type="project" value="TreeGrafter"/>
</dbReference>
<feature type="domain" description="AMP-binding enzyme C-terminal" evidence="4">
    <location>
        <begin position="423"/>
        <end position="498"/>
    </location>
</feature>
<dbReference type="InterPro" id="IPR045851">
    <property type="entry name" value="AMP-bd_C_sf"/>
</dbReference>
<feature type="domain" description="AMP-dependent synthetase/ligase" evidence="3">
    <location>
        <begin position="20"/>
        <end position="373"/>
    </location>
</feature>
<proteinExistence type="inferred from homology"/>
<dbReference type="GO" id="GO:0031956">
    <property type="term" value="F:medium-chain fatty acid-CoA ligase activity"/>
    <property type="evidence" value="ECO:0007669"/>
    <property type="project" value="TreeGrafter"/>
</dbReference>
<keyword evidence="2" id="KW-0436">Ligase</keyword>
<comment type="caution">
    <text evidence="5">The sequence shown here is derived from an EMBL/GenBank/DDBJ whole genome shotgun (WGS) entry which is preliminary data.</text>
</comment>
<evidence type="ECO:0000256" key="1">
    <source>
        <dbReference type="ARBA" id="ARBA00006432"/>
    </source>
</evidence>
<dbReference type="InterPro" id="IPR025110">
    <property type="entry name" value="AMP-bd_C"/>
</dbReference>
<dbReference type="InterPro" id="IPR000873">
    <property type="entry name" value="AMP-dep_synth/lig_dom"/>
</dbReference>
<dbReference type="Gene3D" id="3.40.50.12780">
    <property type="entry name" value="N-terminal domain of ligase-like"/>
    <property type="match status" value="1"/>
</dbReference>
<dbReference type="Pfam" id="PF00501">
    <property type="entry name" value="AMP-binding"/>
    <property type="match status" value="1"/>
</dbReference>
<dbReference type="Gene3D" id="3.30.300.30">
    <property type="match status" value="1"/>
</dbReference>
<dbReference type="InterPro" id="IPR042099">
    <property type="entry name" value="ANL_N_sf"/>
</dbReference>
<dbReference type="PANTHER" id="PTHR43201">
    <property type="entry name" value="ACYL-COA SYNTHETASE"/>
    <property type="match status" value="1"/>
</dbReference>
<dbReference type="PANTHER" id="PTHR43201:SF5">
    <property type="entry name" value="MEDIUM-CHAIN ACYL-COA LIGASE ACSF2, MITOCHONDRIAL"/>
    <property type="match status" value="1"/>
</dbReference>
<evidence type="ECO:0008006" key="7">
    <source>
        <dbReference type="Google" id="ProtNLM"/>
    </source>
</evidence>
<name>A0A520KYT4_9EURY</name>
<sequence>MRENVNSLGCFNLGNLSKTAAMACPDKEALIDANVGKRCTYKELNERANSVANGFLSLGIKKGDFVSLLLMNCAEFVELHHALAKTGAIIAPLNYRLSPKELESLINYSDSKALVFGRDFKPLLDDMKIGVEKYIVVGEESEGDLIGYEELAKYPSDEPNIEIDEDDVELLEFTSGTTGLPKGYLLTHYMQSTAAIPVIANHDLTFNDRVLIVFPMYGRVGWAWMFGPAVVRATICLMDFEPKRFLETVQEEKITWVNLVPTMAQMILSYPDLGKYDLSSLRGVVFAGAPLPISIYEEVRKKITPNVYEYYGLQETAVLVAIRPEEKIKRPSSCGAPVNIIDVRIVDDQGKDLSVGEIGEVITRGPSITTGYYKQEDRTREAVKEGWFYTGDLGRFDEDGYLYLMGRKKDMIVSGAQNVFAIEVEEALLHNPKVAECAVIGLPDEKWGERVTAVLKLKEGENAAEDEMIDYCREKMAHFKAPKSVFFTDVIPKNPAGKVQKFLLVEKYEGGKK</sequence>
<dbReference type="FunFam" id="3.30.300.30:FF:000008">
    <property type="entry name" value="2,3-dihydroxybenzoate-AMP ligase"/>
    <property type="match status" value="1"/>
</dbReference>
<dbReference type="AlphaFoldDB" id="A0A520KYT4"/>
<evidence type="ECO:0000313" key="5">
    <source>
        <dbReference type="EMBL" id="RZN73383.1"/>
    </source>
</evidence>
<accession>A0A520KYT4</accession>
<evidence type="ECO:0000313" key="6">
    <source>
        <dbReference type="Proteomes" id="UP000320766"/>
    </source>
</evidence>
<reference evidence="5 6" key="1">
    <citation type="journal article" date="2019" name="Nat. Microbiol.">
        <title>Wide diversity of methane and short-chain alkane metabolisms in uncultured archaea.</title>
        <authorList>
            <person name="Borrel G."/>
            <person name="Adam P.S."/>
            <person name="McKay L.J."/>
            <person name="Chen L.X."/>
            <person name="Sierra-Garcia I.N."/>
            <person name="Sieber C.M."/>
            <person name="Letourneur Q."/>
            <person name="Ghozlane A."/>
            <person name="Andersen G.L."/>
            <person name="Li W.J."/>
            <person name="Hallam S.J."/>
            <person name="Muyzer G."/>
            <person name="de Oliveira V.M."/>
            <person name="Inskeep W.P."/>
            <person name="Banfield J.F."/>
            <person name="Gribaldo S."/>
        </authorList>
    </citation>
    <scope>NUCLEOTIDE SEQUENCE [LARGE SCALE GENOMIC DNA]</scope>
    <source>
        <strain evidence="5">NM1b</strain>
    </source>
</reference>
<dbReference type="Pfam" id="PF13193">
    <property type="entry name" value="AMP-binding_C"/>
    <property type="match status" value="1"/>
</dbReference>
<evidence type="ECO:0000259" key="3">
    <source>
        <dbReference type="Pfam" id="PF00501"/>
    </source>
</evidence>
<gene>
    <name evidence="5" type="ORF">EF807_00680</name>
</gene>
<organism evidence="5 6">
    <name type="scientific">Candidatus Methanolliviera hydrocarbonicum</name>
    <dbReference type="NCBI Taxonomy" id="2491085"/>
    <lineage>
        <taxon>Archaea</taxon>
        <taxon>Methanobacteriati</taxon>
        <taxon>Methanobacteriota</taxon>
        <taxon>Candidatus Methanoliparia</taxon>
        <taxon>Candidatus Methanoliparales</taxon>
        <taxon>Candidatus Methanollivieraceae</taxon>
        <taxon>Candidatus Methanolliviera</taxon>
    </lineage>
</organism>